<feature type="transmembrane region" description="Helical" evidence="7">
    <location>
        <begin position="374"/>
        <end position="393"/>
    </location>
</feature>
<dbReference type="GO" id="GO:0005886">
    <property type="term" value="C:plasma membrane"/>
    <property type="evidence" value="ECO:0007669"/>
    <property type="project" value="UniProtKB-SubCell"/>
</dbReference>
<dbReference type="InterPro" id="IPR003838">
    <property type="entry name" value="ABC3_permease_C"/>
</dbReference>
<evidence type="ECO:0000256" key="5">
    <source>
        <dbReference type="ARBA" id="ARBA00023136"/>
    </source>
</evidence>
<protein>
    <submittedName>
        <fullName evidence="10">ABC transporter permease</fullName>
    </submittedName>
</protein>
<comment type="similarity">
    <text evidence="6">Belongs to the ABC-4 integral membrane protein family.</text>
</comment>
<evidence type="ECO:0000259" key="9">
    <source>
        <dbReference type="Pfam" id="PF12704"/>
    </source>
</evidence>
<dbReference type="Pfam" id="PF02687">
    <property type="entry name" value="FtsX"/>
    <property type="match status" value="1"/>
</dbReference>
<name>A0A5R8ZBJ2_9PSED</name>
<keyword evidence="2" id="KW-1003">Cell membrane</keyword>
<proteinExistence type="inferred from homology"/>
<evidence type="ECO:0000256" key="4">
    <source>
        <dbReference type="ARBA" id="ARBA00022989"/>
    </source>
</evidence>
<dbReference type="GO" id="GO:0022857">
    <property type="term" value="F:transmembrane transporter activity"/>
    <property type="evidence" value="ECO:0007669"/>
    <property type="project" value="TreeGrafter"/>
</dbReference>
<feature type="domain" description="MacB-like periplasmic core" evidence="9">
    <location>
        <begin position="30"/>
        <end position="237"/>
    </location>
</feature>
<keyword evidence="4 7" id="KW-1133">Transmembrane helix</keyword>
<comment type="caution">
    <text evidence="10">The sequence shown here is derived from an EMBL/GenBank/DDBJ whole genome shotgun (WGS) entry which is preliminary data.</text>
</comment>
<dbReference type="EMBL" id="VAUO01000002">
    <property type="protein sequence ID" value="TLP63100.1"/>
    <property type="molecule type" value="Genomic_DNA"/>
</dbReference>
<evidence type="ECO:0000256" key="6">
    <source>
        <dbReference type="ARBA" id="ARBA00038076"/>
    </source>
</evidence>
<keyword evidence="5 7" id="KW-0472">Membrane</keyword>
<evidence type="ECO:0000259" key="8">
    <source>
        <dbReference type="Pfam" id="PF02687"/>
    </source>
</evidence>
<keyword evidence="11" id="KW-1185">Reference proteome</keyword>
<dbReference type="AlphaFoldDB" id="A0A5R8ZBJ2"/>
<feature type="transmembrane region" description="Helical" evidence="7">
    <location>
        <begin position="29"/>
        <end position="49"/>
    </location>
</feature>
<feature type="domain" description="ABC3 transporter permease C-terminal" evidence="8">
    <location>
        <begin position="285"/>
        <end position="397"/>
    </location>
</feature>
<dbReference type="PANTHER" id="PTHR30572">
    <property type="entry name" value="MEMBRANE COMPONENT OF TRANSPORTER-RELATED"/>
    <property type="match status" value="1"/>
</dbReference>
<evidence type="ECO:0000313" key="10">
    <source>
        <dbReference type="EMBL" id="TLP63100.1"/>
    </source>
</evidence>
<evidence type="ECO:0000256" key="3">
    <source>
        <dbReference type="ARBA" id="ARBA00022692"/>
    </source>
</evidence>
<reference evidence="10 11" key="1">
    <citation type="submission" date="2019-05" db="EMBL/GenBank/DDBJ databases">
        <title>Pseudomonas sp. SC006 isolated from lettuce that can produce HBGAs.</title>
        <authorList>
            <person name="Wang D."/>
            <person name="Liao N."/>
            <person name="Liu D."/>
            <person name="Zhang Z."/>
            <person name="Zou S."/>
        </authorList>
    </citation>
    <scope>NUCLEOTIDE SEQUENCE [LARGE SCALE GENOMIC DNA]</scope>
    <source>
        <strain evidence="10 11">SC006</strain>
    </source>
</reference>
<dbReference type="Proteomes" id="UP000309819">
    <property type="component" value="Unassembled WGS sequence"/>
</dbReference>
<dbReference type="PANTHER" id="PTHR30572:SF4">
    <property type="entry name" value="ABC TRANSPORTER PERMEASE YTRF"/>
    <property type="match status" value="1"/>
</dbReference>
<evidence type="ECO:0000313" key="11">
    <source>
        <dbReference type="Proteomes" id="UP000309819"/>
    </source>
</evidence>
<evidence type="ECO:0000256" key="2">
    <source>
        <dbReference type="ARBA" id="ARBA00022475"/>
    </source>
</evidence>
<dbReference type="Pfam" id="PF12704">
    <property type="entry name" value="MacB_PCD"/>
    <property type="match status" value="1"/>
</dbReference>
<comment type="subcellular location">
    <subcellularLocation>
        <location evidence="1">Cell membrane</location>
        <topology evidence="1">Multi-pass membrane protein</topology>
    </subcellularLocation>
</comment>
<evidence type="ECO:0000256" key="7">
    <source>
        <dbReference type="SAM" id="Phobius"/>
    </source>
</evidence>
<dbReference type="RefSeq" id="WP_138218441.1">
    <property type="nucleotide sequence ID" value="NZ_VAUO01000002.1"/>
</dbReference>
<accession>A0A5R8ZBJ2</accession>
<sequence>MPSRLVYGPSLTQRLAEPFDSLQRLGRRAVLALLGIAVGCAAVVALLNIGHNAQRQAMAVFKGMGSDLLVADVHLPAGVDLSGLTADRFDSRAVHAAESVLRAVSPLSLTSVRISLHGRTSDALLAGVGPELTEVLDLRIAEGRFISHYDSRSTHAVLGARLAANLAAEGMPVTPGAQLQVAGYVFRVIGALQSVGENPLLPLSIDDSLLVPLESVRRLVSSPQIGTVLARVVDGADSLVLAPRLKVQLQSSFPGRTIEVQAPYQLLAGIAQQSQLFAWLLAGLGGIALLVGGVGVMNVMLMNVAERRREIGVRLALGARPQDIAWLFLLEAVLLAGAGAAVGALLGVAAAWLFNLVSGWAEFSLAPQSLPLGIGGAVLTGLFFGLSPALSAARLQPVQALRDD</sequence>
<gene>
    <name evidence="10" type="ORF">FEM01_06325</name>
</gene>
<dbReference type="InterPro" id="IPR025857">
    <property type="entry name" value="MacB_PCD"/>
</dbReference>
<evidence type="ECO:0000256" key="1">
    <source>
        <dbReference type="ARBA" id="ARBA00004651"/>
    </source>
</evidence>
<dbReference type="InterPro" id="IPR050250">
    <property type="entry name" value="Macrolide_Exporter_MacB"/>
</dbReference>
<keyword evidence="3 7" id="KW-0812">Transmembrane</keyword>
<organism evidence="10 11">
    <name type="scientific">Pseudomonas mosselii</name>
    <dbReference type="NCBI Taxonomy" id="78327"/>
    <lineage>
        <taxon>Bacteria</taxon>
        <taxon>Pseudomonadati</taxon>
        <taxon>Pseudomonadota</taxon>
        <taxon>Gammaproteobacteria</taxon>
        <taxon>Pseudomonadales</taxon>
        <taxon>Pseudomonadaceae</taxon>
        <taxon>Pseudomonas</taxon>
    </lineage>
</organism>
<dbReference type="OrthoDB" id="9770036at2"/>
<feature type="transmembrane region" description="Helical" evidence="7">
    <location>
        <begin position="276"/>
        <end position="305"/>
    </location>
</feature>
<feature type="transmembrane region" description="Helical" evidence="7">
    <location>
        <begin position="326"/>
        <end position="354"/>
    </location>
</feature>